<keyword evidence="2 4" id="KW-0863">Zinc-finger</keyword>
<feature type="region of interest" description="Disordered" evidence="5">
    <location>
        <begin position="186"/>
        <end position="211"/>
    </location>
</feature>
<feature type="region of interest" description="Disordered" evidence="5">
    <location>
        <begin position="51"/>
        <end position="79"/>
    </location>
</feature>
<dbReference type="GO" id="GO:0008270">
    <property type="term" value="F:zinc ion binding"/>
    <property type="evidence" value="ECO:0007669"/>
    <property type="project" value="UniProtKB-KW"/>
</dbReference>
<dbReference type="OrthoDB" id="65967at2759"/>
<gene>
    <name evidence="7" type="ORF">H257_14114</name>
</gene>
<dbReference type="GeneID" id="20816110"/>
<keyword evidence="1" id="KW-0479">Metal-binding</keyword>
<evidence type="ECO:0000256" key="3">
    <source>
        <dbReference type="ARBA" id="ARBA00022833"/>
    </source>
</evidence>
<accession>W4FSK5</accession>
<reference evidence="7" key="1">
    <citation type="submission" date="2013-12" db="EMBL/GenBank/DDBJ databases">
        <title>The Genome Sequence of Aphanomyces astaci APO3.</title>
        <authorList>
            <consortium name="The Broad Institute Genomics Platform"/>
            <person name="Russ C."/>
            <person name="Tyler B."/>
            <person name="van West P."/>
            <person name="Dieguez-Uribeondo J."/>
            <person name="Young S.K."/>
            <person name="Zeng Q."/>
            <person name="Gargeya S."/>
            <person name="Fitzgerald M."/>
            <person name="Abouelleil A."/>
            <person name="Alvarado L."/>
            <person name="Chapman S.B."/>
            <person name="Gainer-Dewar J."/>
            <person name="Goldberg J."/>
            <person name="Griggs A."/>
            <person name="Gujja S."/>
            <person name="Hansen M."/>
            <person name="Howarth C."/>
            <person name="Imamovic A."/>
            <person name="Ireland A."/>
            <person name="Larimer J."/>
            <person name="McCowan C."/>
            <person name="Murphy C."/>
            <person name="Pearson M."/>
            <person name="Poon T.W."/>
            <person name="Priest M."/>
            <person name="Roberts A."/>
            <person name="Saif S."/>
            <person name="Shea T."/>
            <person name="Sykes S."/>
            <person name="Wortman J."/>
            <person name="Nusbaum C."/>
            <person name="Birren B."/>
        </authorList>
    </citation>
    <scope>NUCLEOTIDE SEQUENCE [LARGE SCALE GENOMIC DNA]</scope>
    <source>
        <strain evidence="7">APO3</strain>
    </source>
</reference>
<evidence type="ECO:0000256" key="4">
    <source>
        <dbReference type="PROSITE-ProRule" id="PRU00027"/>
    </source>
</evidence>
<evidence type="ECO:0000313" key="7">
    <source>
        <dbReference type="EMBL" id="ETV70452.1"/>
    </source>
</evidence>
<name>W4FSK5_APHAT</name>
<organism evidence="7">
    <name type="scientific">Aphanomyces astaci</name>
    <name type="common">Crayfish plague agent</name>
    <dbReference type="NCBI Taxonomy" id="112090"/>
    <lineage>
        <taxon>Eukaryota</taxon>
        <taxon>Sar</taxon>
        <taxon>Stramenopiles</taxon>
        <taxon>Oomycota</taxon>
        <taxon>Saprolegniomycetes</taxon>
        <taxon>Saprolegniales</taxon>
        <taxon>Verrucalvaceae</taxon>
        <taxon>Aphanomyces</taxon>
    </lineage>
</organism>
<dbReference type="GO" id="GO:0003677">
    <property type="term" value="F:DNA binding"/>
    <property type="evidence" value="ECO:0007669"/>
    <property type="project" value="InterPro"/>
</dbReference>
<feature type="domain" description="BED-type" evidence="6">
    <location>
        <begin position="135"/>
        <end position="177"/>
    </location>
</feature>
<evidence type="ECO:0000256" key="2">
    <source>
        <dbReference type="ARBA" id="ARBA00022771"/>
    </source>
</evidence>
<dbReference type="EMBL" id="KI913166">
    <property type="protein sequence ID" value="ETV70452.1"/>
    <property type="molecule type" value="Genomic_DNA"/>
</dbReference>
<dbReference type="SMART" id="SM00614">
    <property type="entry name" value="ZnF_BED"/>
    <property type="match status" value="2"/>
</dbReference>
<sequence length="274" mass="30147">MGRAELPIWQEFTDKYRASHRRTPLVRCKTCDDEICASTTSLYQHKNNVCGKKLPRRSSSSSMDPNLVGHHSPSSPGDKETIVVSTLVSTPVTTPAEVADLVPAAALTTATQREEHEMQVPRTAGAVPDVAPTVRKRKEIWEDFGDKYKVDGRKTLVVDCKMCGKDVAAATTSLYQHQAICANIQVPKQQKRPKASSHDVKPTPHPPPPSYLPVEELTKKFLTIQDTILQLRAQLDAAHADDAPALQSALDLYQAMRANVLDKLNAVAQNHCIV</sequence>
<evidence type="ECO:0000256" key="1">
    <source>
        <dbReference type="ARBA" id="ARBA00022723"/>
    </source>
</evidence>
<protein>
    <recommendedName>
        <fullName evidence="6">BED-type domain-containing protein</fullName>
    </recommendedName>
</protein>
<dbReference type="PROSITE" id="PS50808">
    <property type="entry name" value="ZF_BED"/>
    <property type="match status" value="1"/>
</dbReference>
<proteinExistence type="predicted"/>
<evidence type="ECO:0000259" key="6">
    <source>
        <dbReference type="PROSITE" id="PS50808"/>
    </source>
</evidence>
<dbReference type="RefSeq" id="XP_009840164.1">
    <property type="nucleotide sequence ID" value="XM_009841862.1"/>
</dbReference>
<keyword evidence="3" id="KW-0862">Zinc</keyword>
<dbReference type="VEuPathDB" id="FungiDB:H257_14114"/>
<dbReference type="AlphaFoldDB" id="W4FSK5"/>
<dbReference type="InterPro" id="IPR003656">
    <property type="entry name" value="Znf_BED"/>
</dbReference>
<evidence type="ECO:0000256" key="5">
    <source>
        <dbReference type="SAM" id="MobiDB-lite"/>
    </source>
</evidence>